<dbReference type="EMBL" id="MU853402">
    <property type="protein sequence ID" value="KAK4137444.1"/>
    <property type="molecule type" value="Genomic_DNA"/>
</dbReference>
<comment type="caution">
    <text evidence="2">The sequence shown here is derived from an EMBL/GenBank/DDBJ whole genome shotgun (WGS) entry which is preliminary data.</text>
</comment>
<accession>A0AAN6UR63</accession>
<dbReference type="Proteomes" id="UP001304895">
    <property type="component" value="Unassembled WGS sequence"/>
</dbReference>
<dbReference type="AlphaFoldDB" id="A0AAN6UR63"/>
<evidence type="ECO:0000313" key="3">
    <source>
        <dbReference type="Proteomes" id="UP001304895"/>
    </source>
</evidence>
<organism evidence="2 3">
    <name type="scientific">Trichocladium antarcticum</name>
    <dbReference type="NCBI Taxonomy" id="1450529"/>
    <lineage>
        <taxon>Eukaryota</taxon>
        <taxon>Fungi</taxon>
        <taxon>Dikarya</taxon>
        <taxon>Ascomycota</taxon>
        <taxon>Pezizomycotina</taxon>
        <taxon>Sordariomycetes</taxon>
        <taxon>Sordariomycetidae</taxon>
        <taxon>Sordariales</taxon>
        <taxon>Chaetomiaceae</taxon>
        <taxon>Trichocladium</taxon>
    </lineage>
</organism>
<sequence>MLMRSCPSGALECGRRWGRSRRCGLHGECRVEVEKNRETRVVVGKWGPGRQMGGSGARYPPGGAPTKKRTPRPHPRPPREPLPAANRLTCTLHYPFCTRLACRGEGYLQPLEAIKLGRFSIVYARESSS</sequence>
<proteinExistence type="predicted"/>
<protein>
    <submittedName>
        <fullName evidence="2">Uncharacterized protein</fullName>
    </submittedName>
</protein>
<evidence type="ECO:0000313" key="2">
    <source>
        <dbReference type="EMBL" id="KAK4137444.1"/>
    </source>
</evidence>
<feature type="compositionally biased region" description="Basic residues" evidence="1">
    <location>
        <begin position="66"/>
        <end position="76"/>
    </location>
</feature>
<feature type="compositionally biased region" description="Gly residues" evidence="1">
    <location>
        <begin position="46"/>
        <end position="56"/>
    </location>
</feature>
<reference evidence="2" key="2">
    <citation type="submission" date="2023-05" db="EMBL/GenBank/DDBJ databases">
        <authorList>
            <consortium name="Lawrence Berkeley National Laboratory"/>
            <person name="Steindorff A."/>
            <person name="Hensen N."/>
            <person name="Bonometti L."/>
            <person name="Westerberg I."/>
            <person name="Brannstrom I.O."/>
            <person name="Guillou S."/>
            <person name="Cros-Aarteil S."/>
            <person name="Calhoun S."/>
            <person name="Haridas S."/>
            <person name="Kuo A."/>
            <person name="Mondo S."/>
            <person name="Pangilinan J."/>
            <person name="Riley R."/>
            <person name="Labutti K."/>
            <person name="Andreopoulos B."/>
            <person name="Lipzen A."/>
            <person name="Chen C."/>
            <person name="Yanf M."/>
            <person name="Daum C."/>
            <person name="Ng V."/>
            <person name="Clum A."/>
            <person name="Ohm R."/>
            <person name="Martin F."/>
            <person name="Silar P."/>
            <person name="Natvig D."/>
            <person name="Lalanne C."/>
            <person name="Gautier V."/>
            <person name="Ament-Velasquez S.L."/>
            <person name="Kruys A."/>
            <person name="Hutchinson M.I."/>
            <person name="Powell A.J."/>
            <person name="Barry K."/>
            <person name="Miller A.N."/>
            <person name="Grigoriev I.V."/>
            <person name="Debuchy R."/>
            <person name="Gladieux P."/>
            <person name="Thoren M.H."/>
            <person name="Johannesson H."/>
        </authorList>
    </citation>
    <scope>NUCLEOTIDE SEQUENCE</scope>
    <source>
        <strain evidence="2">CBS 123565</strain>
    </source>
</reference>
<reference evidence="2" key="1">
    <citation type="journal article" date="2023" name="Mol. Phylogenet. Evol.">
        <title>Genome-scale phylogeny and comparative genomics of the fungal order Sordariales.</title>
        <authorList>
            <person name="Hensen N."/>
            <person name="Bonometti L."/>
            <person name="Westerberg I."/>
            <person name="Brannstrom I.O."/>
            <person name="Guillou S."/>
            <person name="Cros-Aarteil S."/>
            <person name="Calhoun S."/>
            <person name="Haridas S."/>
            <person name="Kuo A."/>
            <person name="Mondo S."/>
            <person name="Pangilinan J."/>
            <person name="Riley R."/>
            <person name="LaButti K."/>
            <person name="Andreopoulos B."/>
            <person name="Lipzen A."/>
            <person name="Chen C."/>
            <person name="Yan M."/>
            <person name="Daum C."/>
            <person name="Ng V."/>
            <person name="Clum A."/>
            <person name="Steindorff A."/>
            <person name="Ohm R.A."/>
            <person name="Martin F."/>
            <person name="Silar P."/>
            <person name="Natvig D.O."/>
            <person name="Lalanne C."/>
            <person name="Gautier V."/>
            <person name="Ament-Velasquez S.L."/>
            <person name="Kruys A."/>
            <person name="Hutchinson M.I."/>
            <person name="Powell A.J."/>
            <person name="Barry K."/>
            <person name="Miller A.N."/>
            <person name="Grigoriev I.V."/>
            <person name="Debuchy R."/>
            <person name="Gladieux P."/>
            <person name="Hiltunen Thoren M."/>
            <person name="Johannesson H."/>
        </authorList>
    </citation>
    <scope>NUCLEOTIDE SEQUENCE</scope>
    <source>
        <strain evidence="2">CBS 123565</strain>
    </source>
</reference>
<evidence type="ECO:0000256" key="1">
    <source>
        <dbReference type="SAM" id="MobiDB-lite"/>
    </source>
</evidence>
<gene>
    <name evidence="2" type="ORF">BT67DRAFT_109515</name>
</gene>
<keyword evidence="3" id="KW-1185">Reference proteome</keyword>
<name>A0AAN6UR63_9PEZI</name>
<feature type="region of interest" description="Disordered" evidence="1">
    <location>
        <begin position="45"/>
        <end position="84"/>
    </location>
</feature>